<dbReference type="EMBL" id="BLXT01000407">
    <property type="protein sequence ID" value="GFN76708.1"/>
    <property type="molecule type" value="Genomic_DNA"/>
</dbReference>
<accession>A0AAV3Y191</accession>
<sequence>MTPPQKNSRVKRAAAGNTLESLWRPPKAFWSLPGAAKIASEGEPRLSVELTGQHFPTKSQVDIEWTYSQQQYSSNKKNSLRLNVHTPNNGIPQRK</sequence>
<proteinExistence type="predicted"/>
<evidence type="ECO:0000313" key="3">
    <source>
        <dbReference type="Proteomes" id="UP000735302"/>
    </source>
</evidence>
<dbReference type="AlphaFoldDB" id="A0AAV3Y191"/>
<evidence type="ECO:0000313" key="2">
    <source>
        <dbReference type="EMBL" id="GFN76708.1"/>
    </source>
</evidence>
<reference evidence="2 3" key="1">
    <citation type="journal article" date="2021" name="Elife">
        <title>Chloroplast acquisition without the gene transfer in kleptoplastic sea slugs, Plakobranchus ocellatus.</title>
        <authorList>
            <person name="Maeda T."/>
            <person name="Takahashi S."/>
            <person name="Yoshida T."/>
            <person name="Shimamura S."/>
            <person name="Takaki Y."/>
            <person name="Nagai Y."/>
            <person name="Toyoda A."/>
            <person name="Suzuki Y."/>
            <person name="Arimoto A."/>
            <person name="Ishii H."/>
            <person name="Satoh N."/>
            <person name="Nishiyama T."/>
            <person name="Hasebe M."/>
            <person name="Maruyama T."/>
            <person name="Minagawa J."/>
            <person name="Obokata J."/>
            <person name="Shigenobu S."/>
        </authorList>
    </citation>
    <scope>NUCLEOTIDE SEQUENCE [LARGE SCALE GENOMIC DNA]</scope>
</reference>
<keyword evidence="3" id="KW-1185">Reference proteome</keyword>
<organism evidence="2 3">
    <name type="scientific">Plakobranchus ocellatus</name>
    <dbReference type="NCBI Taxonomy" id="259542"/>
    <lineage>
        <taxon>Eukaryota</taxon>
        <taxon>Metazoa</taxon>
        <taxon>Spiralia</taxon>
        <taxon>Lophotrochozoa</taxon>
        <taxon>Mollusca</taxon>
        <taxon>Gastropoda</taxon>
        <taxon>Heterobranchia</taxon>
        <taxon>Euthyneura</taxon>
        <taxon>Panpulmonata</taxon>
        <taxon>Sacoglossa</taxon>
        <taxon>Placobranchoidea</taxon>
        <taxon>Plakobranchidae</taxon>
        <taxon>Plakobranchus</taxon>
    </lineage>
</organism>
<gene>
    <name evidence="2" type="ORF">PoB_000321400</name>
</gene>
<feature type="region of interest" description="Disordered" evidence="1">
    <location>
        <begin position="73"/>
        <end position="95"/>
    </location>
</feature>
<comment type="caution">
    <text evidence="2">The sequence shown here is derived from an EMBL/GenBank/DDBJ whole genome shotgun (WGS) entry which is preliminary data.</text>
</comment>
<evidence type="ECO:0000256" key="1">
    <source>
        <dbReference type="SAM" id="MobiDB-lite"/>
    </source>
</evidence>
<dbReference type="Proteomes" id="UP000735302">
    <property type="component" value="Unassembled WGS sequence"/>
</dbReference>
<feature type="compositionally biased region" description="Polar residues" evidence="1">
    <location>
        <begin position="85"/>
        <end position="95"/>
    </location>
</feature>
<protein>
    <submittedName>
        <fullName evidence="2">Uncharacterized protein</fullName>
    </submittedName>
</protein>
<name>A0AAV3Y191_9GAST</name>